<feature type="compositionally biased region" description="Polar residues" evidence="13">
    <location>
        <begin position="514"/>
        <end position="530"/>
    </location>
</feature>
<dbReference type="InterPro" id="IPR036383">
    <property type="entry name" value="TSP1_rpt_sf"/>
</dbReference>
<dbReference type="FunFam" id="2.60.40.10:FF:000037">
    <property type="entry name" value="Unc-5 netrin receptor C"/>
    <property type="match status" value="1"/>
</dbReference>
<dbReference type="InterPro" id="IPR000488">
    <property type="entry name" value="Death_dom"/>
</dbReference>
<dbReference type="Pfam" id="PF25609">
    <property type="entry name" value="Unc5_NetrinR_N"/>
    <property type="match status" value="1"/>
</dbReference>
<feature type="region of interest" description="Disordered" evidence="13">
    <location>
        <begin position="509"/>
        <end position="560"/>
    </location>
</feature>
<evidence type="ECO:0000259" key="15">
    <source>
        <dbReference type="PROSITE" id="PS50835"/>
    </source>
</evidence>
<evidence type="ECO:0000259" key="14">
    <source>
        <dbReference type="PROSITE" id="PS50017"/>
    </source>
</evidence>
<dbReference type="SMART" id="SM00409">
    <property type="entry name" value="IG"/>
    <property type="match status" value="2"/>
</dbReference>
<evidence type="ECO:0000256" key="5">
    <source>
        <dbReference type="ARBA" id="ARBA00022729"/>
    </source>
</evidence>
<feature type="domain" description="Death" evidence="14">
    <location>
        <begin position="916"/>
        <end position="982"/>
    </location>
</feature>
<dbReference type="Pfam" id="PF00791">
    <property type="entry name" value="ZU5"/>
    <property type="match status" value="1"/>
</dbReference>
<evidence type="ECO:0000256" key="12">
    <source>
        <dbReference type="RuleBase" id="RU367033"/>
    </source>
</evidence>
<evidence type="ECO:0000256" key="7">
    <source>
        <dbReference type="ARBA" id="ARBA00023136"/>
    </source>
</evidence>
<dbReference type="Pfam" id="PF00531">
    <property type="entry name" value="Death"/>
    <property type="match status" value="1"/>
</dbReference>
<comment type="caution">
    <text evidence="17">The sequence shown here is derived from an EMBL/GenBank/DDBJ whole genome shotgun (WGS) entry which is preliminary data.</text>
</comment>
<dbReference type="PROSITE" id="PS50092">
    <property type="entry name" value="TSP1"/>
    <property type="match status" value="2"/>
</dbReference>
<keyword evidence="6 12" id="KW-1133">Transmembrane helix</keyword>
<dbReference type="InterPro" id="IPR013783">
    <property type="entry name" value="Ig-like_fold"/>
</dbReference>
<dbReference type="Gene3D" id="2.20.100.10">
    <property type="entry name" value="Thrombospondin type-1 (TSP1) repeat"/>
    <property type="match status" value="2"/>
</dbReference>
<dbReference type="InterPro" id="IPR057755">
    <property type="entry name" value="UNC5A-D-like_N"/>
</dbReference>
<protein>
    <recommendedName>
        <fullName evidence="12">Netrin receptor UNC5</fullName>
    </recommendedName>
</protein>
<dbReference type="Gene3D" id="1.10.533.10">
    <property type="entry name" value="Death Domain, Fas"/>
    <property type="match status" value="1"/>
</dbReference>
<feature type="domain" description="Ig-like" evidence="15">
    <location>
        <begin position="150"/>
        <end position="239"/>
    </location>
</feature>
<comment type="similarity">
    <text evidence="2 12">Belongs to the unc-5 family.</text>
</comment>
<feature type="signal peptide" evidence="12">
    <location>
        <begin position="1"/>
        <end position="20"/>
    </location>
</feature>
<dbReference type="InterPro" id="IPR033772">
    <property type="entry name" value="UPA"/>
</dbReference>
<evidence type="ECO:0000313" key="17">
    <source>
        <dbReference type="EMBL" id="KAK2720890.1"/>
    </source>
</evidence>
<dbReference type="InterPro" id="IPR003599">
    <property type="entry name" value="Ig_sub"/>
</dbReference>
<sequence length="986" mass="108298">MEVLLVISFFSALLVPGTFAGLLDGEDALLLDPLMSSGTGKPDNRLPVFLEEPEDSFVVKNKPAILNCKAANALQVYFVCNGETVKERQQSLHDYVDPMSGVRQIEVTLNVTRNDVEEFFGEYSCECVAWSSFGERRSRKAKIIVAFIKKYFIENPYSTSVELEKQVQLRCLPPEGVPLPEVSWRKNGSPIDPATVMNYIISNEGHLLIVQATLADVGNYTCVADSLAGQRISDVATLTVVVNGGWSSWSMWSDCTPLQGTCGIGTKKKGRTCTNPAPLNGGKPCPGLGIVKLDCNIPCPEKDRKTGIVEAIDGKWSSWSGWSVCSSDCRQFKTRSCNNPAPSGEGRFCQGKDAMFTDCTGGKCRIGRELGRSEGSESGDEGVSRVDSDLPLYVGIGTGIILLVVLVFGLLLFRLAKNKIQHSPMVPEKPTGYVISGYYPSPSDKRSLHLQDSSQTIGLLSKTNLTVPYCEYTYSEPASSLTSHNRNVVLSPSSEHLYESPHVMAFPSGLGKEISQSPLPAPSPMSSINKPESDRSLSSTLSSSSSGGSSQSYDSEGRNSTYPEMPNVCTWATVTSAGAKIVLPEAGVFLTVPQGAVPHGKSEEIYVAIIVDDRDRPDLNERQTLLSPLIACGPSGLSLKKPVVVSFQHCALLTGENSWNLTVLSSPRGANEKPQWEPVLTLGDETINTSIYVQVEASECHILTDELNYFTLIGESSPKRTAAKQLRLAIYAPLTSDNYLKVYVTNDTVAALRRLNQLESRTGHKLLDSKTVEFCDTSANLILKIEDIEGTDWRLRNQAEEQDVEFSRLWCLRHPISWIVDFERASNLATTVSCTISAKQIGSAKTQCRINIGECRKMIGMSSPPCRYSPQESIATTTTNGTSTALHSFPLQMHFRIPLNIKRQLCLCLDQPNVRGTDWRLLAQSLRVDRYINYFATKPSPTEHILDLWEAKDREPNSLANLLNILRLMQRDDAVKILEKAVGAWC</sequence>
<keyword evidence="10" id="KW-0325">Glycoprotein</keyword>
<keyword evidence="4 12" id="KW-0812">Transmembrane</keyword>
<dbReference type="SMART" id="SM00408">
    <property type="entry name" value="IGc2"/>
    <property type="match status" value="1"/>
</dbReference>
<feature type="domain" description="ZU5" evidence="16">
    <location>
        <begin position="568"/>
        <end position="716"/>
    </location>
</feature>
<name>A0AA88I383_ARTSF</name>
<reference evidence="17" key="1">
    <citation type="submission" date="2023-07" db="EMBL/GenBank/DDBJ databases">
        <title>Chromosome-level genome assembly of Artemia franciscana.</title>
        <authorList>
            <person name="Jo E."/>
        </authorList>
    </citation>
    <scope>NUCLEOTIDE SEQUENCE</scope>
    <source>
        <tissue evidence="17">Whole body</tissue>
    </source>
</reference>
<dbReference type="InterPro" id="IPR036179">
    <property type="entry name" value="Ig-like_dom_sf"/>
</dbReference>
<dbReference type="SMART" id="SM00005">
    <property type="entry name" value="DEATH"/>
    <property type="match status" value="1"/>
</dbReference>
<dbReference type="GO" id="GO:0005042">
    <property type="term" value="F:netrin receptor activity"/>
    <property type="evidence" value="ECO:0007669"/>
    <property type="project" value="UniProtKB-UniRule"/>
</dbReference>
<dbReference type="Proteomes" id="UP001187531">
    <property type="component" value="Unassembled WGS sequence"/>
</dbReference>
<keyword evidence="3 12" id="KW-0217">Developmental protein</keyword>
<feature type="compositionally biased region" description="Low complexity" evidence="13">
    <location>
        <begin position="536"/>
        <end position="554"/>
    </location>
</feature>
<dbReference type="InterPro" id="IPR011029">
    <property type="entry name" value="DEATH-like_dom_sf"/>
</dbReference>
<evidence type="ECO:0000313" key="18">
    <source>
        <dbReference type="Proteomes" id="UP001187531"/>
    </source>
</evidence>
<feature type="chain" id="PRO_5041518466" description="Netrin receptor UNC5" evidence="12">
    <location>
        <begin position="21"/>
        <end position="986"/>
    </location>
</feature>
<dbReference type="EMBL" id="JAVRJZ010000007">
    <property type="protein sequence ID" value="KAK2720890.1"/>
    <property type="molecule type" value="Genomic_DNA"/>
</dbReference>
<evidence type="ECO:0000256" key="4">
    <source>
        <dbReference type="ARBA" id="ARBA00022692"/>
    </source>
</evidence>
<dbReference type="FunFam" id="1.10.533.10:FF:000092">
    <property type="entry name" value="Netrin receptor unc-5"/>
    <property type="match status" value="1"/>
</dbReference>
<evidence type="ECO:0000259" key="16">
    <source>
        <dbReference type="PROSITE" id="PS51145"/>
    </source>
</evidence>
<keyword evidence="11 12" id="KW-0393">Immunoglobulin domain</keyword>
<dbReference type="Gene3D" id="2.60.220.30">
    <property type="match status" value="1"/>
</dbReference>
<dbReference type="InterPro" id="IPR000906">
    <property type="entry name" value="ZU5_dom"/>
</dbReference>
<dbReference type="SMART" id="SM00218">
    <property type="entry name" value="ZU5"/>
    <property type="match status" value="1"/>
</dbReference>
<dbReference type="AlphaFoldDB" id="A0AA88I383"/>
<evidence type="ECO:0000256" key="9">
    <source>
        <dbReference type="ARBA" id="ARBA00023170"/>
    </source>
</evidence>
<dbReference type="PROSITE" id="PS50017">
    <property type="entry name" value="DEATH_DOMAIN"/>
    <property type="match status" value="1"/>
</dbReference>
<dbReference type="Pfam" id="PF17217">
    <property type="entry name" value="UPA"/>
    <property type="match status" value="1"/>
</dbReference>
<evidence type="ECO:0000256" key="1">
    <source>
        <dbReference type="ARBA" id="ARBA00004479"/>
    </source>
</evidence>
<evidence type="ECO:0000256" key="3">
    <source>
        <dbReference type="ARBA" id="ARBA00022473"/>
    </source>
</evidence>
<dbReference type="SUPFAM" id="SSF48726">
    <property type="entry name" value="Immunoglobulin"/>
    <property type="match status" value="2"/>
</dbReference>
<evidence type="ECO:0000256" key="6">
    <source>
        <dbReference type="ARBA" id="ARBA00022989"/>
    </source>
</evidence>
<dbReference type="SUPFAM" id="SSF47986">
    <property type="entry name" value="DEATH domain"/>
    <property type="match status" value="1"/>
</dbReference>
<dbReference type="PANTHER" id="PTHR12582:SF47">
    <property type="entry name" value="NETRIN RECEPTOR UNC-5"/>
    <property type="match status" value="1"/>
</dbReference>
<dbReference type="InterPro" id="IPR003598">
    <property type="entry name" value="Ig_sub2"/>
</dbReference>
<evidence type="ECO:0000256" key="2">
    <source>
        <dbReference type="ARBA" id="ARBA00009844"/>
    </source>
</evidence>
<dbReference type="InterPro" id="IPR007110">
    <property type="entry name" value="Ig-like_dom"/>
</dbReference>
<dbReference type="Pfam" id="PF07679">
    <property type="entry name" value="I-set"/>
    <property type="match status" value="1"/>
</dbReference>
<organism evidence="17 18">
    <name type="scientific">Artemia franciscana</name>
    <name type="common">Brine shrimp</name>
    <name type="synonym">Artemia sanfranciscana</name>
    <dbReference type="NCBI Taxonomy" id="6661"/>
    <lineage>
        <taxon>Eukaryota</taxon>
        <taxon>Metazoa</taxon>
        <taxon>Ecdysozoa</taxon>
        <taxon>Arthropoda</taxon>
        <taxon>Crustacea</taxon>
        <taxon>Branchiopoda</taxon>
        <taxon>Anostraca</taxon>
        <taxon>Artemiidae</taxon>
        <taxon>Artemia</taxon>
    </lineage>
</organism>
<dbReference type="Pfam" id="PF00090">
    <property type="entry name" value="TSP_1"/>
    <property type="match status" value="2"/>
</dbReference>
<proteinExistence type="inferred from homology"/>
<evidence type="ECO:0000256" key="11">
    <source>
        <dbReference type="ARBA" id="ARBA00023319"/>
    </source>
</evidence>
<evidence type="ECO:0000256" key="10">
    <source>
        <dbReference type="ARBA" id="ARBA00023180"/>
    </source>
</evidence>
<dbReference type="InterPro" id="IPR000884">
    <property type="entry name" value="TSP1_rpt"/>
</dbReference>
<dbReference type="PANTHER" id="PTHR12582">
    <property type="entry name" value="NETRIN RECEPTOR UNC5"/>
    <property type="match status" value="1"/>
</dbReference>
<dbReference type="FunFam" id="2.20.100.10:FF:000001">
    <property type="entry name" value="semaphorin-5A isoform X1"/>
    <property type="match status" value="1"/>
</dbReference>
<evidence type="ECO:0000256" key="8">
    <source>
        <dbReference type="ARBA" id="ARBA00023157"/>
    </source>
</evidence>
<keyword evidence="9 12" id="KW-0675">Receptor</keyword>
<keyword evidence="7 12" id="KW-0472">Membrane</keyword>
<dbReference type="CDD" id="cd08781">
    <property type="entry name" value="Death_UNC5-like"/>
    <property type="match status" value="1"/>
</dbReference>
<comment type="subcellular location">
    <subcellularLocation>
        <location evidence="12">Cell membrane</location>
        <topology evidence="12">Single-pass type I membrane protein</topology>
    </subcellularLocation>
    <subcellularLocation>
        <location evidence="1">Membrane</location>
        <topology evidence="1">Single-pass type I membrane protein</topology>
    </subcellularLocation>
</comment>
<keyword evidence="18" id="KW-1185">Reference proteome</keyword>
<dbReference type="SUPFAM" id="SSF82895">
    <property type="entry name" value="TSP-1 type 1 repeat"/>
    <property type="match status" value="2"/>
</dbReference>
<dbReference type="InterPro" id="IPR037936">
    <property type="entry name" value="UNC5A-D"/>
</dbReference>
<evidence type="ECO:0000256" key="13">
    <source>
        <dbReference type="SAM" id="MobiDB-lite"/>
    </source>
</evidence>
<comment type="function">
    <text evidence="12">Receptor for netrin required for axon guidance. Mediates axon repulsion of neuronal growth cones in the developing nervous system upon ligand binding.</text>
</comment>
<dbReference type="InterPro" id="IPR013098">
    <property type="entry name" value="Ig_I-set"/>
</dbReference>
<accession>A0AA88I383</accession>
<dbReference type="SMART" id="SM00209">
    <property type="entry name" value="TSP1"/>
    <property type="match status" value="2"/>
</dbReference>
<dbReference type="PROSITE" id="PS50835">
    <property type="entry name" value="IG_LIKE"/>
    <property type="match status" value="1"/>
</dbReference>
<keyword evidence="5 12" id="KW-0732">Signal</keyword>
<keyword evidence="8" id="KW-1015">Disulfide bond</keyword>
<feature type="transmembrane region" description="Helical" evidence="12">
    <location>
        <begin position="392"/>
        <end position="413"/>
    </location>
</feature>
<gene>
    <name evidence="17" type="ORF">QYM36_004693</name>
</gene>
<dbReference type="GO" id="GO:0008045">
    <property type="term" value="P:motor neuron axon guidance"/>
    <property type="evidence" value="ECO:0007669"/>
    <property type="project" value="TreeGrafter"/>
</dbReference>
<dbReference type="PROSITE" id="PS51145">
    <property type="entry name" value="ZU5"/>
    <property type="match status" value="1"/>
</dbReference>
<dbReference type="Gene3D" id="2.60.40.10">
    <property type="entry name" value="Immunoglobulins"/>
    <property type="match status" value="2"/>
</dbReference>
<dbReference type="GO" id="GO:0005886">
    <property type="term" value="C:plasma membrane"/>
    <property type="evidence" value="ECO:0007669"/>
    <property type="project" value="UniProtKB-SubCell"/>
</dbReference>